<organism evidence="1 2">
    <name type="scientific">Dendrolimus kikuchii</name>
    <dbReference type="NCBI Taxonomy" id="765133"/>
    <lineage>
        <taxon>Eukaryota</taxon>
        <taxon>Metazoa</taxon>
        <taxon>Ecdysozoa</taxon>
        <taxon>Arthropoda</taxon>
        <taxon>Hexapoda</taxon>
        <taxon>Insecta</taxon>
        <taxon>Pterygota</taxon>
        <taxon>Neoptera</taxon>
        <taxon>Endopterygota</taxon>
        <taxon>Lepidoptera</taxon>
        <taxon>Glossata</taxon>
        <taxon>Ditrysia</taxon>
        <taxon>Bombycoidea</taxon>
        <taxon>Lasiocampidae</taxon>
        <taxon>Dendrolimus</taxon>
    </lineage>
</organism>
<name>A0ACC1CIA3_9NEOP</name>
<evidence type="ECO:0000313" key="1">
    <source>
        <dbReference type="EMBL" id="KAJ0171320.1"/>
    </source>
</evidence>
<sequence length="982" mass="110474">MSTKLNNLKWQTVALEGFPVSVTESLQGFVGLEECTDYGFDKGSKKLIKKKQKKKRKASDVQSETTPNKRIKLTNGFIVEACTPIIPSTTNSMTKIIDQKVITNKTETKSKKNKKGKKEKDKNKVIDGYTTLSTVKLLNDNITTNYNKNDQNINNVTKSISSNKHKLKCKEAKVKVKLGEDIQQVVSELTPEDMLTWAEFKLQEPIMKALTELGFKKPTKIQQLSLPAAIHGRRDILGAAETGSGKTLAFGLPILSGILKLKEKAAAKGLDVYDIPYKKTSAKKKSIATDNIKSNKNKKEKKEKKQQKGKIVNDRIVKESSEDGYSSGDESNIDEDDDKSNDDIEIKKDKDDEEYLEEIVVPIRKRSNSVDEGNNSDDSDDYIHLSDMLDDDDLADSSDDESTKKTNDTSDNEQSEDVNDNSDNDEKETTDDEGDETVGLGEGDEEEEIEDEEGSEEDVDKNEQGIGCVRVVDNIELPVPSSIKTGKPLYALILTPTRELAIQISRHLIAAAKYTGIRIATIVGGMAAVKQERVLRRGPEVVVATPGRLWELINQGHPHLQQLDSVKFLAIDETDRMIERGHFEELYPLLERLNADDDKRSARQNFVFSATLTLVHDLPSHMKGKKVTKHGKIINRKIEKMTPQQKVNRLIKMIGMTDPKVVDITTQNLGTAETLTESRITCSLEHKDAYLYYIVKQHPGRTIVFCNSIGSVKRLAQLLTILKCKPLPLHASMPQRQRLKNLERFRDDYHGLLIATDVAARGLDIPQVDHVVHYQVPRTAENYVHRSGRTARASQEGLAVLMMEPAEAHLYYKLCHTLNKTSELPTFPVHAHILAPIKELIVVAREVDALELKKRRAAQSQGWRDKAAREMDMILDDDDVPVKKVDPSLEKALRAKKKQLEAMLSKPLYPKGFSFKYPTLNDPMALNVPEEKALQVMKKAIESGELKKEKRKSKNAPLLTLQKNFKKIKSTTFKKRKNTKGK</sequence>
<dbReference type="EMBL" id="CM034410">
    <property type="protein sequence ID" value="KAJ0171320.1"/>
    <property type="molecule type" value="Genomic_DNA"/>
</dbReference>
<protein>
    <submittedName>
        <fullName evidence="1">Uncharacterized protein</fullName>
    </submittedName>
</protein>
<accession>A0ACC1CIA3</accession>
<reference evidence="1 2" key="1">
    <citation type="journal article" date="2021" name="Front. Genet.">
        <title>Chromosome-Level Genome Assembly Reveals Significant Gene Expansion in the Toll and IMD Signaling Pathways of Dendrolimus kikuchii.</title>
        <authorList>
            <person name="Zhou J."/>
            <person name="Wu P."/>
            <person name="Xiong Z."/>
            <person name="Liu N."/>
            <person name="Zhao N."/>
            <person name="Ji M."/>
            <person name="Qiu Y."/>
            <person name="Yang B."/>
        </authorList>
    </citation>
    <scope>NUCLEOTIDE SEQUENCE [LARGE SCALE GENOMIC DNA]</scope>
    <source>
        <strain evidence="1">Ann1</strain>
    </source>
</reference>
<comment type="caution">
    <text evidence="1">The sequence shown here is derived from an EMBL/GenBank/DDBJ whole genome shotgun (WGS) entry which is preliminary data.</text>
</comment>
<gene>
    <name evidence="1" type="ORF">K1T71_012870</name>
</gene>
<dbReference type="Proteomes" id="UP000824533">
    <property type="component" value="Linkage Group LG24"/>
</dbReference>
<proteinExistence type="predicted"/>
<keyword evidence="2" id="KW-1185">Reference proteome</keyword>
<evidence type="ECO:0000313" key="2">
    <source>
        <dbReference type="Proteomes" id="UP000824533"/>
    </source>
</evidence>